<keyword evidence="10 11" id="KW-0472">Membrane</keyword>
<dbReference type="EMBL" id="AOGK01000002">
    <property type="protein sequence ID" value="MDG5974342.1"/>
    <property type="molecule type" value="Genomic_DNA"/>
</dbReference>
<feature type="domain" description="ABC transmembrane type-1" evidence="12">
    <location>
        <begin position="58"/>
        <end position="248"/>
    </location>
</feature>
<evidence type="ECO:0000256" key="9">
    <source>
        <dbReference type="ARBA" id="ARBA00022989"/>
    </source>
</evidence>
<dbReference type="GO" id="GO:0022857">
    <property type="term" value="F:transmembrane transporter activity"/>
    <property type="evidence" value="ECO:0007669"/>
    <property type="project" value="InterPro"/>
</dbReference>
<dbReference type="PROSITE" id="PS50928">
    <property type="entry name" value="ABC_TM1"/>
    <property type="match status" value="1"/>
</dbReference>
<evidence type="ECO:0000256" key="11">
    <source>
        <dbReference type="RuleBase" id="RU363032"/>
    </source>
</evidence>
<evidence type="ECO:0000256" key="8">
    <source>
        <dbReference type="ARBA" id="ARBA00022970"/>
    </source>
</evidence>
<reference evidence="13" key="1">
    <citation type="submission" date="2013-01" db="EMBL/GenBank/DDBJ databases">
        <title>Genome draft of Hydrogenophaga taeniospiralis 2K1.</title>
        <authorList>
            <person name="Gomila M."/>
            <person name="Lalucat J."/>
        </authorList>
    </citation>
    <scope>NUCLEOTIDE SEQUENCE</scope>
    <source>
        <strain evidence="13">CCUG 15921</strain>
    </source>
</reference>
<dbReference type="Gene3D" id="1.10.3720.10">
    <property type="entry name" value="MetI-like"/>
    <property type="match status" value="1"/>
</dbReference>
<dbReference type="Pfam" id="PF00528">
    <property type="entry name" value="BPD_transp_1"/>
    <property type="match status" value="1"/>
</dbReference>
<feature type="transmembrane region" description="Helical" evidence="11">
    <location>
        <begin position="93"/>
        <end position="117"/>
    </location>
</feature>
<feature type="transmembrane region" description="Helical" evidence="11">
    <location>
        <begin position="20"/>
        <end position="40"/>
    </location>
</feature>
<dbReference type="NCBIfam" id="TIGR01726">
    <property type="entry name" value="HEQRo_perm_3TM"/>
    <property type="match status" value="1"/>
</dbReference>
<keyword evidence="6" id="KW-1003">Cell membrane</keyword>
<keyword evidence="9 11" id="KW-1133">Transmembrane helix</keyword>
<dbReference type="PANTHER" id="PTHR30614:SF20">
    <property type="entry name" value="GLUTAMINE TRANSPORT SYSTEM PERMEASE PROTEIN GLNP"/>
    <property type="match status" value="1"/>
</dbReference>
<dbReference type="GO" id="GO:0006865">
    <property type="term" value="P:amino acid transport"/>
    <property type="evidence" value="ECO:0007669"/>
    <property type="project" value="UniProtKB-KW"/>
</dbReference>
<comment type="caution">
    <text evidence="13">The sequence shown here is derived from an EMBL/GenBank/DDBJ whole genome shotgun (WGS) entry which is preliminary data.</text>
</comment>
<evidence type="ECO:0000256" key="2">
    <source>
        <dbReference type="ARBA" id="ARBA00004429"/>
    </source>
</evidence>
<organism evidence="13 14">
    <name type="scientific">Hydrogenophaga taeniospiralis CCUG 15921</name>
    <dbReference type="NCBI Taxonomy" id="1281780"/>
    <lineage>
        <taxon>Bacteria</taxon>
        <taxon>Pseudomonadati</taxon>
        <taxon>Pseudomonadota</taxon>
        <taxon>Betaproteobacteria</taxon>
        <taxon>Burkholderiales</taxon>
        <taxon>Comamonadaceae</taxon>
        <taxon>Hydrogenophaga</taxon>
    </lineage>
</organism>
<dbReference type="InterPro" id="IPR043429">
    <property type="entry name" value="ArtM/GltK/GlnP/TcyL/YhdX-like"/>
</dbReference>
<keyword evidence="7 11" id="KW-0812">Transmembrane</keyword>
<dbReference type="AlphaFoldDB" id="A0A9X4S6W1"/>
<dbReference type="Proteomes" id="UP001152876">
    <property type="component" value="Unassembled WGS sequence"/>
</dbReference>
<evidence type="ECO:0000256" key="4">
    <source>
        <dbReference type="ARBA" id="ARBA00016506"/>
    </source>
</evidence>
<dbReference type="SUPFAM" id="SSF161098">
    <property type="entry name" value="MetI-like"/>
    <property type="match status" value="1"/>
</dbReference>
<keyword evidence="5 11" id="KW-0813">Transport</keyword>
<proteinExistence type="inferred from homology"/>
<evidence type="ECO:0000259" key="12">
    <source>
        <dbReference type="PROSITE" id="PS50928"/>
    </source>
</evidence>
<keyword evidence="8" id="KW-0029">Amino-acid transport</keyword>
<dbReference type="OrthoDB" id="9809799at2"/>
<dbReference type="FunFam" id="1.10.3720.10:FF:000033">
    <property type="entry name" value="Polar amino acid ABC transporter permease"/>
    <property type="match status" value="1"/>
</dbReference>
<comment type="similarity">
    <text evidence="3">Belongs to the binding-protein-dependent transport system permease family. HisMQ subfamily.</text>
</comment>
<evidence type="ECO:0000313" key="14">
    <source>
        <dbReference type="Proteomes" id="UP001152876"/>
    </source>
</evidence>
<dbReference type="RefSeq" id="WP_068169957.1">
    <property type="nucleotide sequence ID" value="NZ_AOGK01000002.1"/>
</dbReference>
<sequence length="262" mass="27643">MNAQLLAWPGQWSRQQRATATMATAGAALIALLWLMALPLSLAPEPIGSNAVLFAEGTLATVQLTLTAGLAGIVIGVLAALGRTSRIAPVRWFASLYVWVVRGTPLLVQILFVFLALPALVPGLQLEDFASACVALAFNVGAYNAEAIRSGLLAVPKGQAEAARSLGLSSWHTFIDVSFPQAFKVALPPLVNNTVALLKDSSLAYAIGVVELTNVGNRIQAATFLPLPTLATTALIYLTLTTVLTQISGAVERRYDVEGRQP</sequence>
<feature type="transmembrane region" description="Helical" evidence="11">
    <location>
        <begin position="60"/>
        <end position="81"/>
    </location>
</feature>
<dbReference type="PANTHER" id="PTHR30614">
    <property type="entry name" value="MEMBRANE COMPONENT OF AMINO ACID ABC TRANSPORTER"/>
    <property type="match status" value="1"/>
</dbReference>
<accession>A0A9X4S6W1</accession>
<evidence type="ECO:0000256" key="7">
    <source>
        <dbReference type="ARBA" id="ARBA00022692"/>
    </source>
</evidence>
<dbReference type="CDD" id="cd06261">
    <property type="entry name" value="TM_PBP2"/>
    <property type="match status" value="1"/>
</dbReference>
<dbReference type="InterPro" id="IPR010065">
    <property type="entry name" value="AA_ABC_transptr_permease_3TM"/>
</dbReference>
<comment type="subcellular location">
    <subcellularLocation>
        <location evidence="2">Cell inner membrane</location>
        <topology evidence="2">Multi-pass membrane protein</topology>
    </subcellularLocation>
    <subcellularLocation>
        <location evidence="11">Cell membrane</location>
        <topology evidence="11">Multi-pass membrane protein</topology>
    </subcellularLocation>
</comment>
<evidence type="ECO:0000313" key="13">
    <source>
        <dbReference type="EMBL" id="MDG5974342.1"/>
    </source>
</evidence>
<comment type="function">
    <text evidence="1">Part of the binding-protein-dependent transport system for glutamine; probably responsible for the translocation of the substrate across the membrane.</text>
</comment>
<name>A0A9X4S6W1_9BURK</name>
<dbReference type="GO" id="GO:0043190">
    <property type="term" value="C:ATP-binding cassette (ABC) transporter complex"/>
    <property type="evidence" value="ECO:0007669"/>
    <property type="project" value="InterPro"/>
</dbReference>
<evidence type="ECO:0000256" key="1">
    <source>
        <dbReference type="ARBA" id="ARBA00003159"/>
    </source>
</evidence>
<dbReference type="InterPro" id="IPR000515">
    <property type="entry name" value="MetI-like"/>
</dbReference>
<gene>
    <name evidence="13" type="ORF">H010_03707</name>
</gene>
<evidence type="ECO:0000256" key="5">
    <source>
        <dbReference type="ARBA" id="ARBA00022448"/>
    </source>
</evidence>
<evidence type="ECO:0000256" key="6">
    <source>
        <dbReference type="ARBA" id="ARBA00022475"/>
    </source>
</evidence>
<evidence type="ECO:0000256" key="10">
    <source>
        <dbReference type="ARBA" id="ARBA00023136"/>
    </source>
</evidence>
<keyword evidence="14" id="KW-1185">Reference proteome</keyword>
<dbReference type="InterPro" id="IPR035906">
    <property type="entry name" value="MetI-like_sf"/>
</dbReference>
<protein>
    <recommendedName>
        <fullName evidence="4">Putative glutamine transport system permease protein GlnP</fullName>
    </recommendedName>
</protein>
<evidence type="ECO:0000256" key="3">
    <source>
        <dbReference type="ARBA" id="ARBA00010072"/>
    </source>
</evidence>